<dbReference type="SUPFAM" id="SSF55486">
    <property type="entry name" value="Metalloproteases ('zincins'), catalytic domain"/>
    <property type="match status" value="1"/>
</dbReference>
<keyword evidence="8" id="KW-1015">Disulfide bond</keyword>
<reference evidence="13" key="1">
    <citation type="journal article" date="2014" name="Genome Announc.">
        <title>Draft Genome Sequence of the Yeast Pseudozyma antarctica Type Strain JCM10317, a Producer of the Glycolipid Biosurfactants, Mannosylerythritol Lipids.</title>
        <authorList>
            <person name="Saika A."/>
            <person name="Koike H."/>
            <person name="Hori T."/>
            <person name="Fukuoka T."/>
            <person name="Sato S."/>
            <person name="Habe H."/>
            <person name="Kitamoto D."/>
            <person name="Morita T."/>
        </authorList>
    </citation>
    <scope>NUCLEOTIDE SEQUENCE [LARGE SCALE GENOMIC DNA]</scope>
    <source>
        <strain evidence="13">JCM 10317</strain>
    </source>
</reference>
<dbReference type="GO" id="GO:0046872">
    <property type="term" value="F:metal ion binding"/>
    <property type="evidence" value="ECO:0007669"/>
    <property type="project" value="UniProtKB-KW"/>
</dbReference>
<dbReference type="PANTHER" id="PTHR47466:SF1">
    <property type="entry name" value="METALLOPROTEASE MEP1 (AFU_ORTHOLOGUE AFUA_1G07730)-RELATED"/>
    <property type="match status" value="1"/>
</dbReference>
<evidence type="ECO:0000256" key="3">
    <source>
        <dbReference type="ARBA" id="ARBA00022723"/>
    </source>
</evidence>
<evidence type="ECO:0000313" key="12">
    <source>
        <dbReference type="EMBL" id="GAK66973.1"/>
    </source>
</evidence>
<keyword evidence="6" id="KW-0862">Zinc</keyword>
<organism evidence="12 13">
    <name type="scientific">Pseudozyma antarctica</name>
    <name type="common">Yeast</name>
    <name type="synonym">Candida antarctica</name>
    <dbReference type="NCBI Taxonomy" id="84753"/>
    <lineage>
        <taxon>Eukaryota</taxon>
        <taxon>Fungi</taxon>
        <taxon>Dikarya</taxon>
        <taxon>Basidiomycota</taxon>
        <taxon>Ustilaginomycotina</taxon>
        <taxon>Ustilaginomycetes</taxon>
        <taxon>Ustilaginales</taxon>
        <taxon>Ustilaginaceae</taxon>
        <taxon>Moesziomyces</taxon>
    </lineage>
</organism>
<evidence type="ECO:0000256" key="6">
    <source>
        <dbReference type="ARBA" id="ARBA00022833"/>
    </source>
</evidence>
<keyword evidence="5" id="KW-0378">Hydrolase</keyword>
<keyword evidence="13" id="KW-1185">Reference proteome</keyword>
<gene>
    <name evidence="12" type="ORF">PAN0_015d5198</name>
</gene>
<evidence type="ECO:0000259" key="11">
    <source>
        <dbReference type="Pfam" id="PF05572"/>
    </source>
</evidence>
<feature type="chain" id="PRO_5001755891" evidence="10">
    <location>
        <begin position="23"/>
        <end position="374"/>
    </location>
</feature>
<name>A0A081CJX7_PSEA2</name>
<evidence type="ECO:0000256" key="10">
    <source>
        <dbReference type="SAM" id="SignalP"/>
    </source>
</evidence>
<keyword evidence="7 12" id="KW-0482">Metalloprotease</keyword>
<evidence type="ECO:0000256" key="5">
    <source>
        <dbReference type="ARBA" id="ARBA00022801"/>
    </source>
</evidence>
<dbReference type="HOGENOM" id="CLU_048726_1_1_1"/>
<evidence type="ECO:0000256" key="7">
    <source>
        <dbReference type="ARBA" id="ARBA00023049"/>
    </source>
</evidence>
<dbReference type="InterPro" id="IPR008754">
    <property type="entry name" value="Peptidase_M43"/>
</dbReference>
<evidence type="ECO:0000313" key="13">
    <source>
        <dbReference type="Proteomes" id="UP000053758"/>
    </source>
</evidence>
<dbReference type="GeneID" id="26306025"/>
<keyword evidence="2 12" id="KW-0645">Protease</keyword>
<sequence length="374" mass="39108">MQFKSLAVILGAALMVASPVFAAPATRTCGNTEVAPADVEQALSARVAAARSARTSGSTSDLAFTSASIPVYYHVITDGTNGRLTSSQINSQISVLNQGYSGTGVSFYLAGTETTVNSNWFNNVNQGTSAEAAMKNTLRKGGANALNVYTVNFTGGLLGYATFPWSYASAPKNDGIVLQWTSYPGGPISNYNQGKTLVHEVGHWVGLYHTFQGGCSSPGDYVDDTPAQGQPTQGCPTTAPDTCSGGGADDIKNYMNYSYDVCLTRFTAASVFEVINDFASGCEPLVRAPPPVCGIDAPPGSAAAALSISAAPKFQIPHTDVLPARANAAELPDATSRTFRTFGTPQLLTRGSSQSAPTPREHMRSAPPQQDSPR</sequence>
<evidence type="ECO:0000256" key="4">
    <source>
        <dbReference type="ARBA" id="ARBA00022729"/>
    </source>
</evidence>
<feature type="region of interest" description="Disordered" evidence="9">
    <location>
        <begin position="342"/>
        <end position="374"/>
    </location>
</feature>
<dbReference type="Gene3D" id="3.40.390.10">
    <property type="entry name" value="Collagenase (Catalytic Domain)"/>
    <property type="match status" value="1"/>
</dbReference>
<feature type="compositionally biased region" description="Polar residues" evidence="9">
    <location>
        <begin position="342"/>
        <end position="357"/>
    </location>
</feature>
<feature type="domain" description="Peptidase M43 pregnancy-associated plasma-A" evidence="11">
    <location>
        <begin position="147"/>
        <end position="272"/>
    </location>
</feature>
<dbReference type="InterPro" id="IPR024079">
    <property type="entry name" value="MetalloPept_cat_dom_sf"/>
</dbReference>
<dbReference type="EMBL" id="DF830082">
    <property type="protein sequence ID" value="GAK66973.1"/>
    <property type="molecule type" value="Genomic_DNA"/>
</dbReference>
<dbReference type="RefSeq" id="XP_014654993.1">
    <property type="nucleotide sequence ID" value="XM_014799507.1"/>
</dbReference>
<dbReference type="CDD" id="cd04275">
    <property type="entry name" value="ZnMc_pappalysin_like"/>
    <property type="match status" value="1"/>
</dbReference>
<proteinExistence type="inferred from homology"/>
<accession>A0A081CJX7</accession>
<keyword evidence="4 10" id="KW-0732">Signal</keyword>
<dbReference type="Pfam" id="PF05572">
    <property type="entry name" value="Peptidase_M43"/>
    <property type="match status" value="1"/>
</dbReference>
<dbReference type="MEROPS" id="M43.008"/>
<keyword evidence="3" id="KW-0479">Metal-binding</keyword>
<evidence type="ECO:0000256" key="2">
    <source>
        <dbReference type="ARBA" id="ARBA00022670"/>
    </source>
</evidence>
<feature type="signal peptide" evidence="10">
    <location>
        <begin position="1"/>
        <end position="22"/>
    </location>
</feature>
<evidence type="ECO:0000256" key="9">
    <source>
        <dbReference type="SAM" id="MobiDB-lite"/>
    </source>
</evidence>
<comment type="similarity">
    <text evidence="1">Belongs to the peptidase M43B family.</text>
</comment>
<evidence type="ECO:0000256" key="8">
    <source>
        <dbReference type="ARBA" id="ARBA00023157"/>
    </source>
</evidence>
<evidence type="ECO:0000256" key="1">
    <source>
        <dbReference type="ARBA" id="ARBA00008721"/>
    </source>
</evidence>
<dbReference type="GO" id="GO:0008237">
    <property type="term" value="F:metallopeptidase activity"/>
    <property type="evidence" value="ECO:0007669"/>
    <property type="project" value="UniProtKB-KW"/>
</dbReference>
<dbReference type="Proteomes" id="UP000053758">
    <property type="component" value="Unassembled WGS sequence"/>
</dbReference>
<protein>
    <submittedName>
        <fullName evidence="12">Metalloprotease</fullName>
    </submittedName>
</protein>
<dbReference type="GO" id="GO:0006508">
    <property type="term" value="P:proteolysis"/>
    <property type="evidence" value="ECO:0007669"/>
    <property type="project" value="UniProtKB-KW"/>
</dbReference>
<dbReference type="AlphaFoldDB" id="A0A081CJX7"/>
<dbReference type="PANTHER" id="PTHR47466">
    <property type="match status" value="1"/>
</dbReference>